<proteinExistence type="predicted"/>
<organism evidence="1 2">
    <name type="scientific">Choristoneura fumiferana</name>
    <name type="common">Spruce budworm moth</name>
    <name type="synonym">Archips fumiferana</name>
    <dbReference type="NCBI Taxonomy" id="7141"/>
    <lineage>
        <taxon>Eukaryota</taxon>
        <taxon>Metazoa</taxon>
        <taxon>Ecdysozoa</taxon>
        <taxon>Arthropoda</taxon>
        <taxon>Hexapoda</taxon>
        <taxon>Insecta</taxon>
        <taxon>Pterygota</taxon>
        <taxon>Neoptera</taxon>
        <taxon>Endopterygota</taxon>
        <taxon>Lepidoptera</taxon>
        <taxon>Glossata</taxon>
        <taxon>Ditrysia</taxon>
        <taxon>Tortricoidea</taxon>
        <taxon>Tortricidae</taxon>
        <taxon>Tortricinae</taxon>
        <taxon>Choristoneura</taxon>
    </lineage>
</organism>
<reference evidence="1 2" key="1">
    <citation type="journal article" date="2022" name="Genome Biol. Evol.">
        <title>The Spruce Budworm Genome: Reconstructing the Evolutionary History of Antifreeze Proteins.</title>
        <authorList>
            <person name="Beliveau C."/>
            <person name="Gagne P."/>
            <person name="Picq S."/>
            <person name="Vernygora O."/>
            <person name="Keeling C.I."/>
            <person name="Pinkney K."/>
            <person name="Doucet D."/>
            <person name="Wen F."/>
            <person name="Johnston J.S."/>
            <person name="Maaroufi H."/>
            <person name="Boyle B."/>
            <person name="Laroche J."/>
            <person name="Dewar K."/>
            <person name="Juretic N."/>
            <person name="Blackburn G."/>
            <person name="Nisole A."/>
            <person name="Brunet B."/>
            <person name="Brandao M."/>
            <person name="Lumley L."/>
            <person name="Duan J."/>
            <person name="Quan G."/>
            <person name="Lucarotti C.J."/>
            <person name="Roe A.D."/>
            <person name="Sperling F.A.H."/>
            <person name="Levesque R.C."/>
            <person name="Cusson M."/>
        </authorList>
    </citation>
    <scope>NUCLEOTIDE SEQUENCE [LARGE SCALE GENOMIC DNA]</scope>
    <source>
        <strain evidence="1">Glfc:IPQL:Cfum</strain>
    </source>
</reference>
<evidence type="ECO:0000313" key="1">
    <source>
        <dbReference type="EMBL" id="KAI8421069.1"/>
    </source>
</evidence>
<evidence type="ECO:0000313" key="2">
    <source>
        <dbReference type="Proteomes" id="UP001064048"/>
    </source>
</evidence>
<comment type="caution">
    <text evidence="1">The sequence shown here is derived from an EMBL/GenBank/DDBJ whole genome shotgun (WGS) entry which is preliminary data.</text>
</comment>
<sequence>MGRPQLCLGKYKFCERSRNGAKVTWRCTSQPRGCRASVVTIDDQLIKPSIYQEIGTSQQNLVGVHCEKDPRMPLCCGHLRESAEPKFGLSQRGNLVVQIGEWRFNKHACWGSKVRWTCIKKKNGCTAAITTIDNVIVKTLGNVLADLNPVFAQSQRGNPVIMIGQYRFNRVNKYGSRTRWVCVKAKAGCRASLHTMDNAIVRKHTDVGGGVERRGADAVLVIIFGLMGPMYGTIRLYDRPLEYYNRHHLRAAPHRPSTALCVFQALVKRHL</sequence>
<keyword evidence="2" id="KW-1185">Reference proteome</keyword>
<protein>
    <submittedName>
        <fullName evidence="1">Uncharacterized protein</fullName>
    </submittedName>
</protein>
<name>A0ACC0JAH1_CHOFU</name>
<dbReference type="EMBL" id="CM046113">
    <property type="protein sequence ID" value="KAI8421069.1"/>
    <property type="molecule type" value="Genomic_DNA"/>
</dbReference>
<accession>A0ACC0JAH1</accession>
<dbReference type="Proteomes" id="UP001064048">
    <property type="component" value="Chromosome 13"/>
</dbReference>
<gene>
    <name evidence="1" type="ORF">MSG28_008191</name>
</gene>